<name>A0A7G8PA39_9MYCO</name>
<keyword evidence="4" id="KW-0255">Endonuclease</keyword>
<feature type="domain" description="ScoMcrA-like N-terminal head" evidence="3">
    <location>
        <begin position="5"/>
        <end position="89"/>
    </location>
</feature>
<sequence>MARGDVRHEDVVAAIAEYDQLGQQTFLDKYRMGKATAYLLRYDGKEYDSKAIFAAAHGHHPGLEPLAAEQFHGGENDAAKYLRRLGFEVYSSRGPTWERDEIILACDLVYRNGWKGLDARDERVVELSDLLQRLPIHPVEVRGPKFRNTNGVARKTYDLATHHPDYAGTPTKGGAGDLVVLQEFLDSGARMSAAAAAIRSGVESGLLVDEFDAVPDVDDLDGEAIEGRLLERRHFSRERDRSLRQKKIAAHLSMNATLTCFTCGFDFHAAYGEHGDGYIECHHAVPLHVSGETRTRLNDLVLICANCHRMTHRRSPWLSPDELLELISTQYDAQVRRSGESDVALSWRRSDPPHPEVYDIAFEADYNGFMFRAVRSRTGGSWRLERDDRSTGEPERGISHEDSLMACKKQVERGVIQNDWFAQ</sequence>
<protein>
    <submittedName>
        <fullName evidence="4">HNH endonuclease</fullName>
    </submittedName>
</protein>
<dbReference type="GO" id="GO:0008270">
    <property type="term" value="F:zinc ion binding"/>
    <property type="evidence" value="ECO:0007669"/>
    <property type="project" value="InterPro"/>
</dbReference>
<dbReference type="InterPro" id="IPR058807">
    <property type="entry name" value="ScoMcrA_N"/>
</dbReference>
<gene>
    <name evidence="4" type="ORF">HZU40_23720</name>
</gene>
<evidence type="ECO:0000313" key="5">
    <source>
        <dbReference type="Proteomes" id="UP000515498"/>
    </source>
</evidence>
<evidence type="ECO:0000313" key="4">
    <source>
        <dbReference type="EMBL" id="QNJ91205.1"/>
    </source>
</evidence>
<dbReference type="Pfam" id="PF01844">
    <property type="entry name" value="HNH"/>
    <property type="match status" value="1"/>
</dbReference>
<dbReference type="EMBL" id="CP059894">
    <property type="protein sequence ID" value="QNJ91205.1"/>
    <property type="molecule type" value="Genomic_DNA"/>
</dbReference>
<dbReference type="Pfam" id="PF26345">
    <property type="entry name" value="ScoMcrA_N"/>
    <property type="match status" value="1"/>
</dbReference>
<feature type="compositionally biased region" description="Basic and acidic residues" evidence="1">
    <location>
        <begin position="383"/>
        <end position="402"/>
    </location>
</feature>
<dbReference type="KEGG" id="mflu:HZU40_23720"/>
<feature type="domain" description="HNH" evidence="2">
    <location>
        <begin position="260"/>
        <end position="314"/>
    </location>
</feature>
<dbReference type="AlphaFoldDB" id="A0A7G8PA39"/>
<dbReference type="RefSeq" id="WP_187096017.1">
    <property type="nucleotide sequence ID" value="NZ_CP059894.1"/>
</dbReference>
<dbReference type="Gene3D" id="1.10.30.50">
    <property type="match status" value="1"/>
</dbReference>
<proteinExistence type="predicted"/>
<evidence type="ECO:0000259" key="2">
    <source>
        <dbReference type="Pfam" id="PF01844"/>
    </source>
</evidence>
<organism evidence="4 5">
    <name type="scientific">Mycolicibacterium fluoranthenivorans</name>
    <dbReference type="NCBI Taxonomy" id="258505"/>
    <lineage>
        <taxon>Bacteria</taxon>
        <taxon>Bacillati</taxon>
        <taxon>Actinomycetota</taxon>
        <taxon>Actinomycetes</taxon>
        <taxon>Mycobacteriales</taxon>
        <taxon>Mycobacteriaceae</taxon>
        <taxon>Mycolicibacterium</taxon>
    </lineage>
</organism>
<evidence type="ECO:0000256" key="1">
    <source>
        <dbReference type="SAM" id="MobiDB-lite"/>
    </source>
</evidence>
<dbReference type="Proteomes" id="UP000515498">
    <property type="component" value="Chromosome"/>
</dbReference>
<accession>A0A7G8PA39</accession>
<dbReference type="GO" id="GO:0003676">
    <property type="term" value="F:nucleic acid binding"/>
    <property type="evidence" value="ECO:0007669"/>
    <property type="project" value="InterPro"/>
</dbReference>
<keyword evidence="4" id="KW-0378">Hydrolase</keyword>
<evidence type="ECO:0000259" key="3">
    <source>
        <dbReference type="Pfam" id="PF26345"/>
    </source>
</evidence>
<dbReference type="GO" id="GO:0004519">
    <property type="term" value="F:endonuclease activity"/>
    <property type="evidence" value="ECO:0007669"/>
    <property type="project" value="UniProtKB-KW"/>
</dbReference>
<dbReference type="InterPro" id="IPR002711">
    <property type="entry name" value="HNH"/>
</dbReference>
<reference evidence="4 5" key="1">
    <citation type="submission" date="2020-07" db="EMBL/GenBank/DDBJ databases">
        <title>Draft genome sequence of four isobutane-metabolizing strains capable of cometabolically degrading diverse ether contaminants.</title>
        <authorList>
            <person name="Chen W."/>
            <person name="Faulkner N."/>
            <person name="Smith C."/>
            <person name="Hyman M."/>
        </authorList>
    </citation>
    <scope>NUCLEOTIDE SEQUENCE [LARGE SCALE GENOMIC DNA]</scope>
    <source>
        <strain evidence="4 5">2A</strain>
    </source>
</reference>
<feature type="region of interest" description="Disordered" evidence="1">
    <location>
        <begin position="382"/>
        <end position="402"/>
    </location>
</feature>
<keyword evidence="4" id="KW-0540">Nuclease</keyword>